<evidence type="ECO:0000256" key="1">
    <source>
        <dbReference type="SAM" id="MobiDB-lite"/>
    </source>
</evidence>
<reference evidence="2 3" key="1">
    <citation type="submission" date="2023-08" db="EMBL/GenBank/DDBJ databases">
        <title>Black Yeasts Isolated from many extreme environments.</title>
        <authorList>
            <person name="Coleine C."/>
            <person name="Stajich J.E."/>
            <person name="Selbmann L."/>
        </authorList>
    </citation>
    <scope>NUCLEOTIDE SEQUENCE [LARGE SCALE GENOMIC DNA]</scope>
    <source>
        <strain evidence="2 3">CCFEE 5885</strain>
    </source>
</reference>
<feature type="region of interest" description="Disordered" evidence="1">
    <location>
        <begin position="78"/>
        <end position="147"/>
    </location>
</feature>
<keyword evidence="3" id="KW-1185">Reference proteome</keyword>
<protein>
    <submittedName>
        <fullName evidence="2">Uncharacterized protein</fullName>
    </submittedName>
</protein>
<name>A0ABR0KCK6_9EURO</name>
<accession>A0ABR0KCK6</accession>
<sequence length="590" mass="64204">MTSKVLRPVGHLTSITSSRLSVSWDAEEGTIFNDEEGECAGIAWSIGLKNEVTLGFKDEDDEGPEYSLFEWTSPPLAEGCVELGEGGGSGGDEGSTKRDEDAGDEVDEGENGGNGGSGGNGSIPTLPGGEENNDDPGDLACPNWSDMEFTDSSGNQLNIRCNPSQLLIGDQGITREAQEGSMTACVNSCSNDPEMERCIGVLWAPEESVCYWVGTRANSYTTAPPSGNIHIAEPITPYVIHAVMYANFDVTNEARAWFNKGHKLDVNTNGFYAKFGDPQVGVAKSFSMLYQYGPEMRVVTGFEGQNFVIVPGPIRRTDMERVSPDPYQYQSPDIQSYVRIYDVAWGSTNNIYWRIQNEGSFQFTNDLFTIDTRFGTIKTGAIFVERLQTDPGRIVPIHTWENEWVQSNAFGRPWKRSINTLKARQDDGRDIADEDFTTFSIEDRTGSIALQIGTDGNLFISNLDSDVDISDLTSGSSFVVNPEATGASRLRVAPWNELPKTSRLVNLLQVADEDNSSAMLVAADSLGEHAFLWFCGIENGLNKVFLVKDALAAEGVVEDTDMKYIVSGGQATDCGPVALVGYAARSLPES</sequence>
<dbReference type="EMBL" id="JAVRRG010000042">
    <property type="protein sequence ID" value="KAK5093497.1"/>
    <property type="molecule type" value="Genomic_DNA"/>
</dbReference>
<gene>
    <name evidence="2" type="ORF">LTR24_004208</name>
</gene>
<evidence type="ECO:0000313" key="2">
    <source>
        <dbReference type="EMBL" id="KAK5093497.1"/>
    </source>
</evidence>
<dbReference type="Proteomes" id="UP001345013">
    <property type="component" value="Unassembled WGS sequence"/>
</dbReference>
<proteinExistence type="predicted"/>
<feature type="compositionally biased region" description="Gly residues" evidence="1">
    <location>
        <begin position="84"/>
        <end position="93"/>
    </location>
</feature>
<feature type="compositionally biased region" description="Gly residues" evidence="1">
    <location>
        <begin position="111"/>
        <end position="121"/>
    </location>
</feature>
<organism evidence="2 3">
    <name type="scientific">Lithohypha guttulata</name>
    <dbReference type="NCBI Taxonomy" id="1690604"/>
    <lineage>
        <taxon>Eukaryota</taxon>
        <taxon>Fungi</taxon>
        <taxon>Dikarya</taxon>
        <taxon>Ascomycota</taxon>
        <taxon>Pezizomycotina</taxon>
        <taxon>Eurotiomycetes</taxon>
        <taxon>Chaetothyriomycetidae</taxon>
        <taxon>Chaetothyriales</taxon>
        <taxon>Trichomeriaceae</taxon>
        <taxon>Lithohypha</taxon>
    </lineage>
</organism>
<feature type="compositionally biased region" description="Acidic residues" evidence="1">
    <location>
        <begin position="101"/>
        <end position="110"/>
    </location>
</feature>
<comment type="caution">
    <text evidence="2">The sequence shown here is derived from an EMBL/GenBank/DDBJ whole genome shotgun (WGS) entry which is preliminary data.</text>
</comment>
<evidence type="ECO:0000313" key="3">
    <source>
        <dbReference type="Proteomes" id="UP001345013"/>
    </source>
</evidence>